<dbReference type="GO" id="GO:0046872">
    <property type="term" value="F:metal ion binding"/>
    <property type="evidence" value="ECO:0007669"/>
    <property type="project" value="UniProtKB-KW"/>
</dbReference>
<sequence>MRRYRCASAAALLCCALFPPVACLPTAAGGRTARHAAFASYRGEAVSDASMEVVRGAVPDWLRGAYLRNGPGLFEAGERRLRHWFDGYALLTRVQLSGGETPPRLTTRFVETDALTAARAGSLGYAEFQTPLSEPGGGVAGALRSLAALAAGDPTDNCCVNLVRHGGDLVAMTETQRSWRAIDPATLKRVPWAAGSRLGVLGTAHPHPDPAGGGGLINVATDINPPFFSSYQVYTVSAQPPWHRQLLASIPCDDRAAPRRLHWFGLASAPRWLHSFGVTDRSVVVIEQPAAYDVHVVQPPFFFFHVCNTFEADGAVCVDLCAFDDPEIVSSLSLERLTDDSQALDPLPAILSASSREISPYLGSVSARSHFDLVSISDDSQARDLPRSRVVRLSLPRRGGGDGGGDADGGAAPELVPLDDVSVSGGFADLPTINPRVAGSESCADYRFVYGIGAARPTPVSNRLVKTDVAGRGGDAAFEVAGMLPGEPLFVPRPGGAEEDDGVLLSMGTDPDGGSSLYVLAAQDMRLLAQCRSPVPLPAGFHGCWLEEGGGS</sequence>
<keyword evidence="2 5" id="KW-0479">Metal-binding</keyword>
<dbReference type="PaxDb" id="2903-EOD09795"/>
<evidence type="ECO:0000256" key="4">
    <source>
        <dbReference type="ARBA" id="ARBA00023004"/>
    </source>
</evidence>
<dbReference type="InterPro" id="IPR004294">
    <property type="entry name" value="Carotenoid_Oase"/>
</dbReference>
<proteinExistence type="inferred from homology"/>
<evidence type="ECO:0000256" key="2">
    <source>
        <dbReference type="ARBA" id="ARBA00022723"/>
    </source>
</evidence>
<dbReference type="EnsemblProtists" id="EOD09795">
    <property type="protein sequence ID" value="EOD09795"/>
    <property type="gene ID" value="EMIHUDRAFT_105531"/>
</dbReference>
<name>A0A0D3IEW0_EMIH1</name>
<comment type="cofactor">
    <cofactor evidence="5">
        <name>Fe(2+)</name>
        <dbReference type="ChEBI" id="CHEBI:29033"/>
    </cofactor>
    <text evidence="5">Binds 1 Fe(2+) ion per subunit.</text>
</comment>
<evidence type="ECO:0000313" key="8">
    <source>
        <dbReference type="EnsemblProtists" id="EOD09795"/>
    </source>
</evidence>
<reference evidence="8" key="2">
    <citation type="submission" date="2024-10" db="UniProtKB">
        <authorList>
            <consortium name="EnsemblProtists"/>
        </authorList>
    </citation>
    <scope>IDENTIFICATION</scope>
</reference>
<feature type="binding site" evidence="5">
    <location>
        <position position="542"/>
    </location>
    <ligand>
        <name>Fe cation</name>
        <dbReference type="ChEBI" id="CHEBI:24875"/>
        <note>catalytic</note>
    </ligand>
</feature>
<dbReference type="eggNOG" id="KOG1285">
    <property type="taxonomic scope" value="Eukaryota"/>
</dbReference>
<feature type="chain" id="PRO_5044291041" description="Carotenoid oxygenase" evidence="7">
    <location>
        <begin position="24"/>
        <end position="552"/>
    </location>
</feature>
<keyword evidence="9" id="KW-1185">Reference proteome</keyword>
<keyword evidence="3" id="KW-0560">Oxidoreductase</keyword>
<keyword evidence="4 5" id="KW-0408">Iron</keyword>
<dbReference type="Proteomes" id="UP000013827">
    <property type="component" value="Unassembled WGS sequence"/>
</dbReference>
<dbReference type="GO" id="GO:0010436">
    <property type="term" value="F:carotenoid dioxygenase activity"/>
    <property type="evidence" value="ECO:0007669"/>
    <property type="project" value="TreeGrafter"/>
</dbReference>
<evidence type="ECO:0000256" key="5">
    <source>
        <dbReference type="PIRSR" id="PIRSR604294-1"/>
    </source>
</evidence>
<feature type="binding site" evidence="5">
    <location>
        <position position="305"/>
    </location>
    <ligand>
        <name>Fe cation</name>
        <dbReference type="ChEBI" id="CHEBI:24875"/>
        <note>catalytic</note>
    </ligand>
</feature>
<evidence type="ECO:0000313" key="9">
    <source>
        <dbReference type="Proteomes" id="UP000013827"/>
    </source>
</evidence>
<evidence type="ECO:0000256" key="3">
    <source>
        <dbReference type="ARBA" id="ARBA00023002"/>
    </source>
</evidence>
<organism evidence="8 9">
    <name type="scientific">Emiliania huxleyi (strain CCMP1516)</name>
    <dbReference type="NCBI Taxonomy" id="280463"/>
    <lineage>
        <taxon>Eukaryota</taxon>
        <taxon>Haptista</taxon>
        <taxon>Haptophyta</taxon>
        <taxon>Prymnesiophyceae</taxon>
        <taxon>Isochrysidales</taxon>
        <taxon>Noelaerhabdaceae</taxon>
        <taxon>Emiliania</taxon>
    </lineage>
</organism>
<dbReference type="KEGG" id="ehx:EMIHUDRAFT_105531"/>
<accession>A0A0D3IEW0</accession>
<feature type="binding site" evidence="5">
    <location>
        <position position="262"/>
    </location>
    <ligand>
        <name>Fe cation</name>
        <dbReference type="ChEBI" id="CHEBI:24875"/>
        <note>catalytic</note>
    </ligand>
</feature>
<feature type="signal peptide" evidence="7">
    <location>
        <begin position="1"/>
        <end position="23"/>
    </location>
</feature>
<dbReference type="PANTHER" id="PTHR10543">
    <property type="entry name" value="BETA-CAROTENE DIOXYGENASE"/>
    <property type="match status" value="1"/>
</dbReference>
<dbReference type="GeneID" id="17255915"/>
<dbReference type="PANTHER" id="PTHR10543:SF24">
    <property type="entry name" value="CAROTENOID ISOMEROOXYGENASE"/>
    <property type="match status" value="1"/>
</dbReference>
<feature type="binding site" evidence="5">
    <location>
        <position position="205"/>
    </location>
    <ligand>
        <name>Fe cation</name>
        <dbReference type="ChEBI" id="CHEBI:24875"/>
        <note>catalytic</note>
    </ligand>
</feature>
<dbReference type="AlphaFoldDB" id="A0A0D3IEW0"/>
<dbReference type="HOGENOM" id="CLU_016472_1_2_1"/>
<dbReference type="RefSeq" id="XP_005762224.1">
    <property type="nucleotide sequence ID" value="XM_005762167.1"/>
</dbReference>
<protein>
    <recommendedName>
        <fullName evidence="10">Carotenoid oxygenase</fullName>
    </recommendedName>
</protein>
<feature type="region of interest" description="Disordered" evidence="6">
    <location>
        <begin position="393"/>
        <end position="414"/>
    </location>
</feature>
<evidence type="ECO:0000256" key="1">
    <source>
        <dbReference type="ARBA" id="ARBA00006787"/>
    </source>
</evidence>
<dbReference type="GO" id="GO:0016121">
    <property type="term" value="P:carotene catabolic process"/>
    <property type="evidence" value="ECO:0007669"/>
    <property type="project" value="TreeGrafter"/>
</dbReference>
<comment type="similarity">
    <text evidence="1">Belongs to the carotenoid oxygenase family.</text>
</comment>
<keyword evidence="7" id="KW-0732">Signal</keyword>
<evidence type="ECO:0000256" key="7">
    <source>
        <dbReference type="SAM" id="SignalP"/>
    </source>
</evidence>
<evidence type="ECO:0000256" key="6">
    <source>
        <dbReference type="SAM" id="MobiDB-lite"/>
    </source>
</evidence>
<dbReference type="GO" id="GO:0009507">
    <property type="term" value="C:chloroplast"/>
    <property type="evidence" value="ECO:0007669"/>
    <property type="project" value="TreeGrafter"/>
</dbReference>
<reference evidence="9" key="1">
    <citation type="journal article" date="2013" name="Nature">
        <title>Pan genome of the phytoplankton Emiliania underpins its global distribution.</title>
        <authorList>
            <person name="Read B.A."/>
            <person name="Kegel J."/>
            <person name="Klute M.J."/>
            <person name="Kuo A."/>
            <person name="Lefebvre S.C."/>
            <person name="Maumus F."/>
            <person name="Mayer C."/>
            <person name="Miller J."/>
            <person name="Monier A."/>
            <person name="Salamov A."/>
            <person name="Young J."/>
            <person name="Aguilar M."/>
            <person name="Claverie J.M."/>
            <person name="Frickenhaus S."/>
            <person name="Gonzalez K."/>
            <person name="Herman E.K."/>
            <person name="Lin Y.C."/>
            <person name="Napier J."/>
            <person name="Ogata H."/>
            <person name="Sarno A.F."/>
            <person name="Shmutz J."/>
            <person name="Schroeder D."/>
            <person name="de Vargas C."/>
            <person name="Verret F."/>
            <person name="von Dassow P."/>
            <person name="Valentin K."/>
            <person name="Van de Peer Y."/>
            <person name="Wheeler G."/>
            <person name="Dacks J.B."/>
            <person name="Delwiche C.F."/>
            <person name="Dyhrman S.T."/>
            <person name="Glockner G."/>
            <person name="John U."/>
            <person name="Richards T."/>
            <person name="Worden A.Z."/>
            <person name="Zhang X."/>
            <person name="Grigoriev I.V."/>
            <person name="Allen A.E."/>
            <person name="Bidle K."/>
            <person name="Borodovsky M."/>
            <person name="Bowler C."/>
            <person name="Brownlee C."/>
            <person name="Cock J.M."/>
            <person name="Elias M."/>
            <person name="Gladyshev V.N."/>
            <person name="Groth M."/>
            <person name="Guda C."/>
            <person name="Hadaegh A."/>
            <person name="Iglesias-Rodriguez M.D."/>
            <person name="Jenkins J."/>
            <person name="Jones B.M."/>
            <person name="Lawson T."/>
            <person name="Leese F."/>
            <person name="Lindquist E."/>
            <person name="Lobanov A."/>
            <person name="Lomsadze A."/>
            <person name="Malik S.B."/>
            <person name="Marsh M.E."/>
            <person name="Mackinder L."/>
            <person name="Mock T."/>
            <person name="Mueller-Roeber B."/>
            <person name="Pagarete A."/>
            <person name="Parker M."/>
            <person name="Probert I."/>
            <person name="Quesneville H."/>
            <person name="Raines C."/>
            <person name="Rensing S.A."/>
            <person name="Riano-Pachon D.M."/>
            <person name="Richier S."/>
            <person name="Rokitta S."/>
            <person name="Shiraiwa Y."/>
            <person name="Soanes D.M."/>
            <person name="van der Giezen M."/>
            <person name="Wahlund T.M."/>
            <person name="Williams B."/>
            <person name="Wilson W."/>
            <person name="Wolfe G."/>
            <person name="Wurch L.L."/>
        </authorList>
    </citation>
    <scope>NUCLEOTIDE SEQUENCE</scope>
</reference>
<dbReference type="OMA" id="SCMAFHR"/>
<dbReference type="Pfam" id="PF03055">
    <property type="entry name" value="RPE65"/>
    <property type="match status" value="2"/>
</dbReference>
<evidence type="ECO:0008006" key="10">
    <source>
        <dbReference type="Google" id="ProtNLM"/>
    </source>
</evidence>